<dbReference type="GO" id="GO:0000462">
    <property type="term" value="P:maturation of SSU-rRNA from tricistronic rRNA transcript (SSU-rRNA, 5.8S rRNA, LSU-rRNA)"/>
    <property type="evidence" value="ECO:0007669"/>
    <property type="project" value="TreeGrafter"/>
</dbReference>
<evidence type="ECO:0000256" key="2">
    <source>
        <dbReference type="ARBA" id="ARBA00022801"/>
    </source>
</evidence>
<dbReference type="GO" id="GO:0005730">
    <property type="term" value="C:nucleolus"/>
    <property type="evidence" value="ECO:0007669"/>
    <property type="project" value="TreeGrafter"/>
</dbReference>
<dbReference type="SUPFAM" id="SSF52540">
    <property type="entry name" value="P-loop containing nucleoside triphosphate hydrolases"/>
    <property type="match status" value="1"/>
</dbReference>
<evidence type="ECO:0000313" key="7">
    <source>
        <dbReference type="Proteomes" id="UP000269396"/>
    </source>
</evidence>
<evidence type="ECO:0000256" key="1">
    <source>
        <dbReference type="ARBA" id="ARBA00022741"/>
    </source>
</evidence>
<accession>A0A183PPD8</accession>
<dbReference type="GO" id="GO:0005524">
    <property type="term" value="F:ATP binding"/>
    <property type="evidence" value="ECO:0007669"/>
    <property type="project" value="UniProtKB-KW"/>
</dbReference>
<dbReference type="PANTHER" id="PTHR18934">
    <property type="entry name" value="ATP-DEPENDENT RNA HELICASE"/>
    <property type="match status" value="1"/>
</dbReference>
<organism evidence="6 7">
    <name type="scientific">Schistosoma mattheei</name>
    <dbReference type="NCBI Taxonomy" id="31246"/>
    <lineage>
        <taxon>Eukaryota</taxon>
        <taxon>Metazoa</taxon>
        <taxon>Spiralia</taxon>
        <taxon>Lophotrochozoa</taxon>
        <taxon>Platyhelminthes</taxon>
        <taxon>Trematoda</taxon>
        <taxon>Digenea</taxon>
        <taxon>Strigeidida</taxon>
        <taxon>Schistosomatoidea</taxon>
        <taxon>Schistosomatidae</taxon>
        <taxon>Schistosoma</taxon>
    </lineage>
</organism>
<proteinExistence type="predicted"/>
<dbReference type="GO" id="GO:0004386">
    <property type="term" value="F:helicase activity"/>
    <property type="evidence" value="ECO:0007669"/>
    <property type="project" value="UniProtKB-KW"/>
</dbReference>
<evidence type="ECO:0008006" key="8">
    <source>
        <dbReference type="Google" id="ProtNLM"/>
    </source>
</evidence>
<evidence type="ECO:0000313" key="6">
    <source>
        <dbReference type="EMBL" id="VDP70744.1"/>
    </source>
</evidence>
<keyword evidence="1" id="KW-0547">Nucleotide-binding</keyword>
<sequence length="316" mass="35458">MNPPDIEAAHTDLPIDVNPLTTEEIRMAVRQIKSGKAAGHDNIPAEALKSDIDFEFNEAKYDSSNPLVLPGKNESRYKGKRQLDRNQIVQNQILSKKRRKELLRKRSELWRELEEYKKPETTQHISVLPLFNKPKNSEKKLTKGKSWKQQCNDLSDTSKSTDEYSSDESVSTNEVSFTRVASEQDLINDKVGERTQTIVEDKHENKPLEARKVSKPARFVLVSRTPEVAAARLALPVLSDEATIMESISENDCVIICGATGCGKTTQIPQFLYEAGYATDGYMIGITEPRRVAAISMAHRVGEELNLTSGYVYSVS</sequence>
<dbReference type="AlphaFoldDB" id="A0A183PPD8"/>
<dbReference type="InterPro" id="IPR027417">
    <property type="entry name" value="P-loop_NTPase"/>
</dbReference>
<dbReference type="GO" id="GO:0003723">
    <property type="term" value="F:RNA binding"/>
    <property type="evidence" value="ECO:0007669"/>
    <property type="project" value="TreeGrafter"/>
</dbReference>
<evidence type="ECO:0000256" key="4">
    <source>
        <dbReference type="ARBA" id="ARBA00022840"/>
    </source>
</evidence>
<dbReference type="GO" id="GO:0016787">
    <property type="term" value="F:hydrolase activity"/>
    <property type="evidence" value="ECO:0007669"/>
    <property type="project" value="UniProtKB-KW"/>
</dbReference>
<feature type="compositionally biased region" description="Polar residues" evidence="5">
    <location>
        <begin position="147"/>
        <end position="158"/>
    </location>
</feature>
<dbReference type="PANTHER" id="PTHR18934:SF99">
    <property type="entry name" value="ATP-DEPENDENT RNA HELICASE DHX37-RELATED"/>
    <property type="match status" value="1"/>
</dbReference>
<keyword evidence="4" id="KW-0067">ATP-binding</keyword>
<feature type="region of interest" description="Disordered" evidence="5">
    <location>
        <begin position="135"/>
        <end position="171"/>
    </location>
</feature>
<reference evidence="6 7" key="1">
    <citation type="submission" date="2018-11" db="EMBL/GenBank/DDBJ databases">
        <authorList>
            <consortium name="Pathogen Informatics"/>
        </authorList>
    </citation>
    <scope>NUCLEOTIDE SEQUENCE [LARGE SCALE GENOMIC DNA]</scope>
    <source>
        <strain>Denwood</strain>
        <strain evidence="7">Zambia</strain>
    </source>
</reference>
<gene>
    <name evidence="6" type="ORF">SMTD_LOCUS16224</name>
</gene>
<keyword evidence="7" id="KW-1185">Reference proteome</keyword>
<dbReference type="EMBL" id="UZAL01036895">
    <property type="protein sequence ID" value="VDP70744.1"/>
    <property type="molecule type" value="Genomic_DNA"/>
</dbReference>
<dbReference type="Proteomes" id="UP000269396">
    <property type="component" value="Unassembled WGS sequence"/>
</dbReference>
<evidence type="ECO:0000256" key="5">
    <source>
        <dbReference type="SAM" id="MobiDB-lite"/>
    </source>
</evidence>
<name>A0A183PPD8_9TREM</name>
<dbReference type="STRING" id="31246.A0A183PPD8"/>
<keyword evidence="3" id="KW-0347">Helicase</keyword>
<dbReference type="Gene3D" id="3.40.50.300">
    <property type="entry name" value="P-loop containing nucleotide triphosphate hydrolases"/>
    <property type="match status" value="1"/>
</dbReference>
<keyword evidence="2" id="KW-0378">Hydrolase</keyword>
<evidence type="ECO:0000256" key="3">
    <source>
        <dbReference type="ARBA" id="ARBA00022806"/>
    </source>
</evidence>
<protein>
    <recommendedName>
        <fullName evidence="8">Helicase ATP-binding domain-containing protein</fullName>
    </recommendedName>
</protein>